<dbReference type="InterPro" id="IPR050625">
    <property type="entry name" value="ParA/MinD_ATPase"/>
</dbReference>
<dbReference type="Proteomes" id="UP000195787">
    <property type="component" value="Unassembled WGS sequence"/>
</dbReference>
<dbReference type="PANTHER" id="PTHR43384">
    <property type="entry name" value="SEPTUM SITE-DETERMINING PROTEIN MIND HOMOLOG, CHLOROPLASTIC-RELATED"/>
    <property type="match status" value="1"/>
</dbReference>
<name>A0A1R4FYL8_9MICO</name>
<proteinExistence type="predicted"/>
<dbReference type="SUPFAM" id="SSF52540">
    <property type="entry name" value="P-loop containing nucleoside triphosphate hydrolases"/>
    <property type="match status" value="1"/>
</dbReference>
<dbReference type="GO" id="GO:0005524">
    <property type="term" value="F:ATP binding"/>
    <property type="evidence" value="ECO:0007669"/>
    <property type="project" value="TreeGrafter"/>
</dbReference>
<evidence type="ECO:0000313" key="2">
    <source>
        <dbReference type="Proteomes" id="UP000195787"/>
    </source>
</evidence>
<dbReference type="GO" id="GO:0005829">
    <property type="term" value="C:cytosol"/>
    <property type="evidence" value="ECO:0007669"/>
    <property type="project" value="TreeGrafter"/>
</dbReference>
<evidence type="ECO:0000313" key="1">
    <source>
        <dbReference type="EMBL" id="SJM61090.1"/>
    </source>
</evidence>
<evidence type="ECO:0008006" key="3">
    <source>
        <dbReference type="Google" id="ProtNLM"/>
    </source>
</evidence>
<sequence length="259" mass="27237">MRQATFTRSQTVLIAQPKGGIGKTSLSIALGGTFASVRGGQTVIAEVSDDPGTLALRSEGTPRRGLGELVRDVSTISSAGELGGYTAPQTSHAAVIGSPNPRTLLTGEHVAAVHELLSAYYSLQVFDSGNVYTSGAFVSAVAAADALVIPVTDAADSLQHVLALIRDLRQTEHGARLVSGATIVRLRYVDAEPSTVQRVDDVLAQLNVRNILDVPSDPHLGERSEVTLSKLQPATTEALLHVAAAVITTLQEQRETEKN</sequence>
<organism evidence="1 2">
    <name type="scientific">Agrococcus casei LMG 22410</name>
    <dbReference type="NCBI Taxonomy" id="1255656"/>
    <lineage>
        <taxon>Bacteria</taxon>
        <taxon>Bacillati</taxon>
        <taxon>Actinomycetota</taxon>
        <taxon>Actinomycetes</taxon>
        <taxon>Micrococcales</taxon>
        <taxon>Microbacteriaceae</taxon>
        <taxon>Agrococcus</taxon>
    </lineage>
</organism>
<dbReference type="Gene3D" id="3.40.50.300">
    <property type="entry name" value="P-loop containing nucleotide triphosphate hydrolases"/>
    <property type="match status" value="1"/>
</dbReference>
<accession>A0A1R4FYL8</accession>
<dbReference type="GO" id="GO:0051782">
    <property type="term" value="P:negative regulation of cell division"/>
    <property type="evidence" value="ECO:0007669"/>
    <property type="project" value="TreeGrafter"/>
</dbReference>
<dbReference type="InterPro" id="IPR027417">
    <property type="entry name" value="P-loop_NTPase"/>
</dbReference>
<gene>
    <name evidence="1" type="ORF">CZ674_07520</name>
</gene>
<reference evidence="1 2" key="1">
    <citation type="submission" date="2017-02" db="EMBL/GenBank/DDBJ databases">
        <authorList>
            <person name="Peterson S.W."/>
        </authorList>
    </citation>
    <scope>NUCLEOTIDE SEQUENCE [LARGE SCALE GENOMIC DNA]</scope>
    <source>
        <strain evidence="1 2">LMG 22410</strain>
    </source>
</reference>
<dbReference type="GO" id="GO:0016887">
    <property type="term" value="F:ATP hydrolysis activity"/>
    <property type="evidence" value="ECO:0007669"/>
    <property type="project" value="TreeGrafter"/>
</dbReference>
<dbReference type="EMBL" id="FUHU01000033">
    <property type="protein sequence ID" value="SJM61090.1"/>
    <property type="molecule type" value="Genomic_DNA"/>
</dbReference>
<dbReference type="AlphaFoldDB" id="A0A1R4FYL8"/>
<protein>
    <recommendedName>
        <fullName evidence="3">ATPases involved in chromosome partitioning-like</fullName>
    </recommendedName>
</protein>
<keyword evidence="2" id="KW-1185">Reference proteome</keyword>
<dbReference type="GO" id="GO:0009898">
    <property type="term" value="C:cytoplasmic side of plasma membrane"/>
    <property type="evidence" value="ECO:0007669"/>
    <property type="project" value="TreeGrafter"/>
</dbReference>
<dbReference type="PANTHER" id="PTHR43384:SF14">
    <property type="entry name" value="ESX-1 SECRETION-ASSOCIATED PROTEIN ESPI"/>
    <property type="match status" value="1"/>
</dbReference>